<protein>
    <submittedName>
        <fullName evidence="1">Uncharacterized protein</fullName>
    </submittedName>
</protein>
<reference evidence="1 2" key="1">
    <citation type="journal article" date="2023" name="Sci. Data">
        <title>Genome assembly of the Korean intertidal mud-creeper Batillaria attramentaria.</title>
        <authorList>
            <person name="Patra A.K."/>
            <person name="Ho P.T."/>
            <person name="Jun S."/>
            <person name="Lee S.J."/>
            <person name="Kim Y."/>
            <person name="Won Y.J."/>
        </authorList>
    </citation>
    <scope>NUCLEOTIDE SEQUENCE [LARGE SCALE GENOMIC DNA]</scope>
    <source>
        <strain evidence="1">Wonlab-2016</strain>
    </source>
</reference>
<dbReference type="EMBL" id="JACVVK020000427">
    <property type="protein sequence ID" value="KAK7474748.1"/>
    <property type="molecule type" value="Genomic_DNA"/>
</dbReference>
<dbReference type="Proteomes" id="UP001519460">
    <property type="component" value="Unassembled WGS sequence"/>
</dbReference>
<gene>
    <name evidence="1" type="ORF">BaRGS_00034041</name>
</gene>
<organism evidence="1 2">
    <name type="scientific">Batillaria attramentaria</name>
    <dbReference type="NCBI Taxonomy" id="370345"/>
    <lineage>
        <taxon>Eukaryota</taxon>
        <taxon>Metazoa</taxon>
        <taxon>Spiralia</taxon>
        <taxon>Lophotrochozoa</taxon>
        <taxon>Mollusca</taxon>
        <taxon>Gastropoda</taxon>
        <taxon>Caenogastropoda</taxon>
        <taxon>Sorbeoconcha</taxon>
        <taxon>Cerithioidea</taxon>
        <taxon>Batillariidae</taxon>
        <taxon>Batillaria</taxon>
    </lineage>
</organism>
<sequence length="103" mass="11372">MSKWRENPHLICVLVTNVSQEFRPWTLTRSPFRKTLCELLTQGPSNTQFSRHVPPGRLRGGGGTIIDLTIPLFPSTSGLPTDQVVSSLWSDDPLPAKSCRGQG</sequence>
<dbReference type="AlphaFoldDB" id="A0ABD0JJ23"/>
<evidence type="ECO:0000313" key="2">
    <source>
        <dbReference type="Proteomes" id="UP001519460"/>
    </source>
</evidence>
<proteinExistence type="predicted"/>
<keyword evidence="2" id="KW-1185">Reference proteome</keyword>
<comment type="caution">
    <text evidence="1">The sequence shown here is derived from an EMBL/GenBank/DDBJ whole genome shotgun (WGS) entry which is preliminary data.</text>
</comment>
<name>A0ABD0JJ23_9CAEN</name>
<evidence type="ECO:0000313" key="1">
    <source>
        <dbReference type="EMBL" id="KAK7474748.1"/>
    </source>
</evidence>
<accession>A0ABD0JJ23</accession>